<evidence type="ECO:0000256" key="10">
    <source>
        <dbReference type="ARBA" id="ARBA00023303"/>
    </source>
</evidence>
<keyword evidence="7 13" id="KW-1133">Transmembrane helix</keyword>
<feature type="coiled-coil region" evidence="11">
    <location>
        <begin position="419"/>
        <end position="453"/>
    </location>
</feature>
<comment type="subcellular location">
    <subcellularLocation>
        <location evidence="1">Membrane</location>
        <topology evidence="1">Multi-pass membrane protein</topology>
    </subcellularLocation>
</comment>
<proteinExistence type="predicted"/>
<keyword evidence="5" id="KW-0631">Potassium channel</keyword>
<dbReference type="EMBL" id="JABMIG020000016">
    <property type="protein sequence ID" value="KAL3802956.1"/>
    <property type="molecule type" value="Genomic_DNA"/>
</dbReference>
<keyword evidence="2" id="KW-0813">Transport</keyword>
<evidence type="ECO:0000256" key="12">
    <source>
        <dbReference type="SAM" id="MobiDB-lite"/>
    </source>
</evidence>
<evidence type="ECO:0000256" key="3">
    <source>
        <dbReference type="ARBA" id="ARBA00022538"/>
    </source>
</evidence>
<feature type="domain" description="Ion transport" evidence="14">
    <location>
        <begin position="122"/>
        <end position="331"/>
    </location>
</feature>
<keyword evidence="10" id="KW-0407">Ion channel</keyword>
<keyword evidence="9 13" id="KW-0472">Membrane</keyword>
<dbReference type="AlphaFoldDB" id="A0ABD3QTQ0"/>
<dbReference type="InterPro" id="IPR028325">
    <property type="entry name" value="VG_K_chnl"/>
</dbReference>
<feature type="transmembrane region" description="Helical" evidence="13">
    <location>
        <begin position="255"/>
        <end position="277"/>
    </location>
</feature>
<accession>A0ABD3QTQ0</accession>
<name>A0ABD3QTQ0_9STRA</name>
<reference evidence="15 16" key="1">
    <citation type="journal article" date="2020" name="G3 (Bethesda)">
        <title>Improved Reference Genome for Cyclotella cryptica CCMP332, a Model for Cell Wall Morphogenesis, Salinity Adaptation, and Lipid Production in Diatoms (Bacillariophyta).</title>
        <authorList>
            <person name="Roberts W.R."/>
            <person name="Downey K.M."/>
            <person name="Ruck E.C."/>
            <person name="Traller J.C."/>
            <person name="Alverson A.J."/>
        </authorList>
    </citation>
    <scope>NUCLEOTIDE SEQUENCE [LARGE SCALE GENOMIC DNA]</scope>
    <source>
        <strain evidence="15 16">CCMP332</strain>
    </source>
</reference>
<evidence type="ECO:0000256" key="8">
    <source>
        <dbReference type="ARBA" id="ARBA00023065"/>
    </source>
</evidence>
<evidence type="ECO:0000256" key="11">
    <source>
        <dbReference type="SAM" id="Coils"/>
    </source>
</evidence>
<keyword evidence="6" id="KW-0630">Potassium</keyword>
<evidence type="ECO:0000313" key="16">
    <source>
        <dbReference type="Proteomes" id="UP001516023"/>
    </source>
</evidence>
<evidence type="ECO:0000256" key="7">
    <source>
        <dbReference type="ARBA" id="ARBA00022989"/>
    </source>
</evidence>
<evidence type="ECO:0000259" key="14">
    <source>
        <dbReference type="Pfam" id="PF00520"/>
    </source>
</evidence>
<dbReference type="InterPro" id="IPR005821">
    <property type="entry name" value="Ion_trans_dom"/>
</dbReference>
<evidence type="ECO:0000256" key="13">
    <source>
        <dbReference type="SAM" id="Phobius"/>
    </source>
</evidence>
<dbReference type="Gene3D" id="1.10.287.70">
    <property type="match status" value="1"/>
</dbReference>
<evidence type="ECO:0000256" key="6">
    <source>
        <dbReference type="ARBA" id="ARBA00022958"/>
    </source>
</evidence>
<dbReference type="SUPFAM" id="SSF81324">
    <property type="entry name" value="Voltage-gated potassium channels"/>
    <property type="match status" value="1"/>
</dbReference>
<keyword evidence="3" id="KW-0633">Potassium transport</keyword>
<evidence type="ECO:0000256" key="4">
    <source>
        <dbReference type="ARBA" id="ARBA00022692"/>
    </source>
</evidence>
<comment type="caution">
    <text evidence="15">The sequence shown here is derived from an EMBL/GenBank/DDBJ whole genome shotgun (WGS) entry which is preliminary data.</text>
</comment>
<protein>
    <recommendedName>
        <fullName evidence="14">Ion transport domain-containing protein</fullName>
    </recommendedName>
</protein>
<dbReference type="GO" id="GO:0005267">
    <property type="term" value="F:potassium channel activity"/>
    <property type="evidence" value="ECO:0007669"/>
    <property type="project" value="UniProtKB-KW"/>
</dbReference>
<evidence type="ECO:0000256" key="1">
    <source>
        <dbReference type="ARBA" id="ARBA00004141"/>
    </source>
</evidence>
<dbReference type="PANTHER" id="PTHR11537:SF254">
    <property type="entry name" value="POTASSIUM VOLTAGE-GATED CHANNEL PROTEIN SHAB"/>
    <property type="match status" value="1"/>
</dbReference>
<organism evidence="15 16">
    <name type="scientific">Cyclotella cryptica</name>
    <dbReference type="NCBI Taxonomy" id="29204"/>
    <lineage>
        <taxon>Eukaryota</taxon>
        <taxon>Sar</taxon>
        <taxon>Stramenopiles</taxon>
        <taxon>Ochrophyta</taxon>
        <taxon>Bacillariophyta</taxon>
        <taxon>Coscinodiscophyceae</taxon>
        <taxon>Thalassiosirophycidae</taxon>
        <taxon>Stephanodiscales</taxon>
        <taxon>Stephanodiscaceae</taxon>
        <taxon>Cyclotella</taxon>
    </lineage>
</organism>
<evidence type="ECO:0000313" key="15">
    <source>
        <dbReference type="EMBL" id="KAL3802956.1"/>
    </source>
</evidence>
<feature type="transmembrane region" description="Helical" evidence="13">
    <location>
        <begin position="324"/>
        <end position="347"/>
    </location>
</feature>
<feature type="transmembrane region" description="Helical" evidence="13">
    <location>
        <begin position="151"/>
        <end position="169"/>
    </location>
</feature>
<feature type="transmembrane region" description="Helical" evidence="13">
    <location>
        <begin position="120"/>
        <end position="139"/>
    </location>
</feature>
<dbReference type="PANTHER" id="PTHR11537">
    <property type="entry name" value="VOLTAGE-GATED POTASSIUM CHANNEL"/>
    <property type="match status" value="1"/>
</dbReference>
<feature type="region of interest" description="Disordered" evidence="12">
    <location>
        <begin position="372"/>
        <end position="392"/>
    </location>
</feature>
<gene>
    <name evidence="15" type="ORF">HJC23_011579</name>
</gene>
<sequence>MASAHRGSELSSEAGPLLEVSEGSKPKIKLYDCVPPTSQRGSSMHTGRAKFRFAVRKQMMDRRREQSDSSRGIYKSIFSLVERSVQSNRAVSKAKEKPAKSNPHSALYNYLNPKSHSPSALCFQKFITTVILVDVLFYIVSTEPKFSDLPLFYYAEGVTSTIFLVEYLGRLAVCTEQRRYAKHGQIRGRLRYLCTVNALLDGIATLPFFIEFVTDIQLPTLTYLRIFRLLRMTRTNSYSKAMDALARVFYFNQEIMKVAGLLGAYLVLFTGILMYYLRPRGEEVKLIDDPNDFDSIASTMVLSLLMLTGQGGPSGHLPWYTQGVVLMTGMFSVAMFAIPASMLTWGFEAEAERLGKKAKKKAMAKRRGEVYTDYTSSSSSESESLDGYGDISTSDEEYMNIIGGEDSEEEGDTEDKLLLKSLCTRLEKLESTVAETNKKLELILQRIEATQIQNA</sequence>
<keyword evidence="11" id="KW-0175">Coiled coil</keyword>
<evidence type="ECO:0000256" key="9">
    <source>
        <dbReference type="ARBA" id="ARBA00023136"/>
    </source>
</evidence>
<keyword evidence="4 13" id="KW-0812">Transmembrane</keyword>
<dbReference type="Pfam" id="PF00520">
    <property type="entry name" value="Ion_trans"/>
    <property type="match status" value="1"/>
</dbReference>
<dbReference type="Proteomes" id="UP001516023">
    <property type="component" value="Unassembled WGS sequence"/>
</dbReference>
<evidence type="ECO:0000256" key="5">
    <source>
        <dbReference type="ARBA" id="ARBA00022826"/>
    </source>
</evidence>
<keyword evidence="16" id="KW-1185">Reference proteome</keyword>
<dbReference type="GO" id="GO:0016020">
    <property type="term" value="C:membrane"/>
    <property type="evidence" value="ECO:0007669"/>
    <property type="project" value="UniProtKB-SubCell"/>
</dbReference>
<evidence type="ECO:0000256" key="2">
    <source>
        <dbReference type="ARBA" id="ARBA00022448"/>
    </source>
</evidence>
<keyword evidence="8" id="KW-0406">Ion transport</keyword>